<dbReference type="AlphaFoldDB" id="A0A0B6ANZ1"/>
<dbReference type="RefSeq" id="WP_034654026.1">
    <property type="nucleotide sequence ID" value="NZ_BCVB01000007.1"/>
</dbReference>
<dbReference type="HOGENOM" id="CLU_295233_0_0_9"/>
<evidence type="ECO:0000313" key="1">
    <source>
        <dbReference type="EMBL" id="AJI22827.1"/>
    </source>
</evidence>
<dbReference type="GeneID" id="93641292"/>
<evidence type="ECO:0000313" key="2">
    <source>
        <dbReference type="Proteomes" id="UP000031829"/>
    </source>
</evidence>
<dbReference type="Proteomes" id="UP000031829">
    <property type="component" value="Chromosome"/>
</dbReference>
<protein>
    <submittedName>
        <fullName evidence="1">Uncharacterized protein</fullName>
    </submittedName>
</protein>
<gene>
    <name evidence="1" type="ORF">BG04_3230</name>
</gene>
<dbReference type="SUPFAM" id="SSF51445">
    <property type="entry name" value="(Trans)glycosidases"/>
    <property type="match status" value="1"/>
</dbReference>
<dbReference type="EMBL" id="CP009920">
    <property type="protein sequence ID" value="AJI22827.1"/>
    <property type="molecule type" value="Genomic_DNA"/>
</dbReference>
<accession>A0A0B6ANZ1</accession>
<proteinExistence type="predicted"/>
<name>A0A0B6ANZ1_PRIM2</name>
<dbReference type="KEGG" id="bmeg:BG04_3230"/>
<organism evidence="1 2">
    <name type="scientific">Priestia megaterium (strain ATCC 14581 / DSM 32 / CCUG 1817 / JCM 2506 / NBRC 15308 / NCIMB 9376 / NCTC 10342 / NRRL B-14308 / VKM B-512 / Ford 19)</name>
    <name type="common">Bacillus megaterium</name>
    <dbReference type="NCBI Taxonomy" id="1348623"/>
    <lineage>
        <taxon>Bacteria</taxon>
        <taxon>Bacillati</taxon>
        <taxon>Bacillota</taxon>
        <taxon>Bacilli</taxon>
        <taxon>Bacillales</taxon>
        <taxon>Bacillaceae</taxon>
        <taxon>Priestia</taxon>
    </lineage>
</organism>
<dbReference type="InterPro" id="IPR017853">
    <property type="entry name" value="GH"/>
</dbReference>
<reference evidence="1 2" key="1">
    <citation type="journal article" date="2015" name="Genome Announc.">
        <title>Complete genome sequences for 35 biothreat assay-relevant bacillus species.</title>
        <authorList>
            <person name="Johnson S.L."/>
            <person name="Daligault H.E."/>
            <person name="Davenport K.W."/>
            <person name="Jaissle J."/>
            <person name="Frey K.G."/>
            <person name="Ladner J.T."/>
            <person name="Broomall S.M."/>
            <person name="Bishop-Lilly K.A."/>
            <person name="Bruce D.C."/>
            <person name="Gibbons H.S."/>
            <person name="Coyne S.R."/>
            <person name="Lo C.C."/>
            <person name="Meincke L."/>
            <person name="Munk A.C."/>
            <person name="Koroleva G.I."/>
            <person name="Rosenzweig C.N."/>
            <person name="Palacios G.F."/>
            <person name="Redden C.L."/>
            <person name="Minogue T.D."/>
            <person name="Chain P.S."/>
        </authorList>
    </citation>
    <scope>NUCLEOTIDE SEQUENCE [LARGE SCALE GENOMIC DNA]</scope>
    <source>
        <strain evidence="2">ATCC 14581 / DSM 32 / JCM 2506 / NBRC 15308 / NCIMB 9376 / NCTC 10342 / NRRL B-14308 / VKM B-512</strain>
    </source>
</reference>
<sequence>MKKWLLIGGIILVMGITASPFLIWQLKKPADLNMLVIDKTVPDQTFREHQGLMWMLNQAKVRKDGKPYEISKDYAGFYPKGDKTYSIKSLPKTNSADMIYITDTYGVYKEDLGVKAKRGDRSQLVYGGMTSEDVSYVKKVLNGRTKTLIGEFNTFGSPTSLDVRKELYELYNVTWSGWIGRYFEEFGSEEVPAWVKSGYKKQYNKEWSLTGKGLLFVNESNKLVIITEKELKENPVWFQYTKQGKKTLNLQDESAYQYWFDVITPQQKSDVQAQFVFHLDSEGKNKLKENGIPLSIPAVVHHNKERYDTYYFAGDFADQGEVPSIYQTSFYPVWKKWTEKIGKEDESSFYWTVYLPLMNKIIDHQQNESQPASVTFNKNMEIYEDADLKVAGKVGKEYLQVYQNGKWQDLLIKGVNMGISKPGHFPGETAISKEEYLRWFKEIGKMNANSIRVYTIHPPAFYEALAEYNQKAKEPIYLFHGVWVNEEVFYDSQDAFAKENTKEFEAEMKRIVNVIHGKATLPKRTGHASGTYTADVSPYVLGWIIGVEWDPTVALSTNEKHKGMKDFKGQYIYTEKGNPFEIWLAQLMEKTISYEQDKYDWQRPMSFTNWVTTDLLTHPYEPSEDEDKVSVNPNLIHTTKKFEPGLFASYHIYPYYPDFLNYEPRYLAYQDHRGEKNNYAGYLQNMKEVHHMPVLVAEFGIPASRGLTHRNVYGWDQGFHTEQEQGKILSRLYEDIVEEKMAGGMVFTWQDEWFKRTWNTMEYDNPNRRPFWTNLQTGEQHFGLLSFDPGTKLKVKVDGKSDDWKKLNSKSVYKPSKKLKALNITSDEGYLYLHVSAKELENQKLYFLFNTINNQGQSKIPQIPSLKTKGIDFVAELNGKEDSHLWIDSYYDTYYFSYAHQLQMIPAVKGSDTKDNGMVNPIRLALNKELAIGEGKNKRTIPFDAYETGKLQEGNSDPNSSSFDSLADFKVNESSGIAELRIPWALLNVKDPSQKEIMGDIWSKKGLESSEKIKGIQVGVVAINKKSNDVEDTFPTQKKGELLLKDFYLYKWKNWEYPTFHERIKPSYFILQKTYGRLQAEE</sequence>
<dbReference type="Gene3D" id="3.20.20.80">
    <property type="entry name" value="Glycosidases"/>
    <property type="match status" value="2"/>
</dbReference>